<dbReference type="PANTHER" id="PTHR34413:SF2">
    <property type="entry name" value="PROPHAGE TAIL FIBER ASSEMBLY PROTEIN HOMOLOG TFAE-RELATED"/>
    <property type="match status" value="1"/>
</dbReference>
<dbReference type="EMBL" id="VOTT01000006">
    <property type="protein sequence ID" value="MPU47588.1"/>
    <property type="molecule type" value="Genomic_DNA"/>
</dbReference>
<sequence length="195" mass="21523">MTFKMSETDQTVTVYNLRSDTNEFIGSGDAFIPAHTGLPANCTTIKPPVIKAGYVAIFDAEKQRWISREDHRGEVVFDTENGNELVITEPGVYPEGTTTSAPANAWQKWNGKAWVDDAEAMRIALVSEADAEKKSLLKQANDAIATLQDAVDLDMATEEEALLLTAWKKHRVLLNRIQPEDAPEIVWPEVPGNVA</sequence>
<protein>
    <submittedName>
        <fullName evidence="1">Tail fiber assembly protein</fullName>
    </submittedName>
</protein>
<evidence type="ECO:0000313" key="1">
    <source>
        <dbReference type="EMBL" id="MPU47588.1"/>
    </source>
</evidence>
<dbReference type="InterPro" id="IPR003458">
    <property type="entry name" value="Phage_T4_Gp38_tail_assem"/>
</dbReference>
<dbReference type="Proteomes" id="UP000392867">
    <property type="component" value="Unassembled WGS sequence"/>
</dbReference>
<dbReference type="PANTHER" id="PTHR34413">
    <property type="entry name" value="PROPHAGE TAIL FIBER ASSEMBLY PROTEIN HOMOLOG TFAE-RELATED-RELATED"/>
    <property type="match status" value="1"/>
</dbReference>
<dbReference type="InterPro" id="IPR051220">
    <property type="entry name" value="TFA_Chaperone"/>
</dbReference>
<evidence type="ECO:0000313" key="2">
    <source>
        <dbReference type="Proteomes" id="UP000392867"/>
    </source>
</evidence>
<comment type="caution">
    <text evidence="1">The sequence shown here is derived from an EMBL/GenBank/DDBJ whole genome shotgun (WGS) entry which is preliminary data.</text>
</comment>
<accession>A0A5N8H3G8</accession>
<organism evidence="1 2">
    <name type="scientific">Escherichia coli</name>
    <dbReference type="NCBI Taxonomy" id="562"/>
    <lineage>
        <taxon>Bacteria</taxon>
        <taxon>Pseudomonadati</taxon>
        <taxon>Pseudomonadota</taxon>
        <taxon>Gammaproteobacteria</taxon>
        <taxon>Enterobacterales</taxon>
        <taxon>Enterobacteriaceae</taxon>
        <taxon>Escherichia</taxon>
    </lineage>
</organism>
<proteinExistence type="predicted"/>
<reference evidence="1 2" key="1">
    <citation type="submission" date="2019-08" db="EMBL/GenBank/DDBJ databases">
        <title>Identification of Water Treatment Resistant and Multidrug Resistant Urinary Pathogenic Escherichia coli in Wastewater.</title>
        <authorList>
            <person name="Neumann N."/>
        </authorList>
    </citation>
    <scope>NUCLEOTIDE SEQUENCE [LARGE SCALE GENOMIC DNA]</scope>
    <source>
        <strain evidence="1 2">WU2356</strain>
    </source>
</reference>
<name>A0A5N8H3G8_ECOLX</name>
<gene>
    <name evidence="1" type="ORF">FVB16_01630</name>
</gene>
<dbReference type="AlphaFoldDB" id="A0A5N8H3G8"/>
<dbReference type="Pfam" id="PF02413">
    <property type="entry name" value="Caudo_TAP"/>
    <property type="match status" value="1"/>
</dbReference>